<dbReference type="PANTHER" id="PTHR43610">
    <property type="entry name" value="BLL6696 PROTEIN"/>
    <property type="match status" value="1"/>
</dbReference>
<dbReference type="PROSITE" id="PS51186">
    <property type="entry name" value="GNAT"/>
    <property type="match status" value="1"/>
</dbReference>
<dbReference type="KEGG" id="blr:BRLA_c028210"/>
<dbReference type="PANTHER" id="PTHR43610:SF1">
    <property type="entry name" value="N-ACETYLTRANSFERASE DOMAIN-CONTAINING PROTEIN"/>
    <property type="match status" value="1"/>
</dbReference>
<feature type="domain" description="N-acetyltransferase" evidence="1">
    <location>
        <begin position="14"/>
        <end position="173"/>
    </location>
</feature>
<dbReference type="EMBL" id="CP007806">
    <property type="protein sequence ID" value="AIG27135.1"/>
    <property type="molecule type" value="Genomic_DNA"/>
</dbReference>
<sequence>MLVITPIPLQGTFVVLEPLQPEHEAELQQVGSFPEIWTFLPKAMVTNEDWKAYFKKAYDAKDAGVEFPFIIRERSSQRIIGTTRFMNISSKDDHLEIGSTWLTPRVWKSGVNTECKYLLLSHCFEHLGCVRVQIKTDSRNENSQRAIRRIGATYEGTLRKHMRLANGYVRDTAMFSIIDSEWPQVKEKLALMMQRYS</sequence>
<dbReference type="RefSeq" id="WP_003336010.1">
    <property type="nucleotide sequence ID" value="NZ_CP007806.1"/>
</dbReference>
<protein>
    <submittedName>
        <fullName evidence="2">Acetyltransferase (GNAT) domain protein</fullName>
    </submittedName>
</protein>
<reference evidence="2 3" key="1">
    <citation type="journal article" date="2011" name="J. Bacteriol.">
        <title>Genome sequence of Brevibacillus laterosporus LMG 15441, a pathogen of invertebrates.</title>
        <authorList>
            <person name="Djukic M."/>
            <person name="Poehlein A."/>
            <person name="Thurmer A."/>
            <person name="Daniel R."/>
        </authorList>
    </citation>
    <scope>NUCLEOTIDE SEQUENCE [LARGE SCALE GENOMIC DNA]</scope>
    <source>
        <strain evidence="2 3">LMG 15441</strain>
    </source>
</reference>
<dbReference type="InterPro" id="IPR000182">
    <property type="entry name" value="GNAT_dom"/>
</dbReference>
<dbReference type="eggNOG" id="COG1670">
    <property type="taxonomic scope" value="Bacteria"/>
</dbReference>
<dbReference type="InterPro" id="IPR016181">
    <property type="entry name" value="Acyl_CoA_acyltransferase"/>
</dbReference>
<evidence type="ECO:0000259" key="1">
    <source>
        <dbReference type="PROSITE" id="PS51186"/>
    </source>
</evidence>
<proteinExistence type="predicted"/>
<evidence type="ECO:0000313" key="2">
    <source>
        <dbReference type="EMBL" id="AIG27135.1"/>
    </source>
</evidence>
<keyword evidence="3" id="KW-1185">Reference proteome</keyword>
<accession>A0A075RCD1</accession>
<dbReference type="GO" id="GO:0016747">
    <property type="term" value="F:acyltransferase activity, transferring groups other than amino-acyl groups"/>
    <property type="evidence" value="ECO:0007669"/>
    <property type="project" value="InterPro"/>
</dbReference>
<dbReference type="HOGENOM" id="CLU_013985_1_0_9"/>
<gene>
    <name evidence="2" type="ORF">BRLA_c028210</name>
</gene>
<dbReference type="AlphaFoldDB" id="A0A075RCD1"/>
<evidence type="ECO:0000313" key="3">
    <source>
        <dbReference type="Proteomes" id="UP000005850"/>
    </source>
</evidence>
<dbReference type="Gene3D" id="3.40.630.30">
    <property type="match status" value="1"/>
</dbReference>
<organism evidence="2 3">
    <name type="scientific">Brevibacillus laterosporus LMG 15441</name>
    <dbReference type="NCBI Taxonomy" id="1042163"/>
    <lineage>
        <taxon>Bacteria</taxon>
        <taxon>Bacillati</taxon>
        <taxon>Bacillota</taxon>
        <taxon>Bacilli</taxon>
        <taxon>Bacillales</taxon>
        <taxon>Paenibacillaceae</taxon>
        <taxon>Brevibacillus</taxon>
    </lineage>
</organism>
<name>A0A075RCD1_BRELA</name>
<dbReference type="SUPFAM" id="SSF55729">
    <property type="entry name" value="Acyl-CoA N-acyltransferases (Nat)"/>
    <property type="match status" value="1"/>
</dbReference>
<keyword evidence="2" id="KW-0808">Transferase</keyword>
<dbReference type="Proteomes" id="UP000005850">
    <property type="component" value="Chromosome"/>
</dbReference>
<dbReference type="STRING" id="1042163.BRLA_c028210"/>
<dbReference type="Pfam" id="PF13302">
    <property type="entry name" value="Acetyltransf_3"/>
    <property type="match status" value="1"/>
</dbReference>